<protein>
    <submittedName>
        <fullName evidence="2">Uncharacterized protein LOC131802478</fullName>
    </submittedName>
</protein>
<organism evidence="1 2">
    <name type="scientific">Musca domestica</name>
    <name type="common">House fly</name>
    <dbReference type="NCBI Taxonomy" id="7370"/>
    <lineage>
        <taxon>Eukaryota</taxon>
        <taxon>Metazoa</taxon>
        <taxon>Ecdysozoa</taxon>
        <taxon>Arthropoda</taxon>
        <taxon>Hexapoda</taxon>
        <taxon>Insecta</taxon>
        <taxon>Pterygota</taxon>
        <taxon>Neoptera</taxon>
        <taxon>Endopterygota</taxon>
        <taxon>Diptera</taxon>
        <taxon>Brachycera</taxon>
        <taxon>Muscomorpha</taxon>
        <taxon>Muscoidea</taxon>
        <taxon>Muscidae</taxon>
        <taxon>Musca</taxon>
    </lineage>
</organism>
<accession>A0ABM3UZ65</accession>
<name>A0ABM3UZ65_MUSDO</name>
<gene>
    <name evidence="2" type="primary">LOC131802478</name>
</gene>
<dbReference type="Proteomes" id="UP001652621">
    <property type="component" value="Unplaced"/>
</dbReference>
<reference evidence="2" key="1">
    <citation type="submission" date="2025-08" db="UniProtKB">
        <authorList>
            <consortium name="RefSeq"/>
        </authorList>
    </citation>
    <scope>IDENTIFICATION</scope>
    <source>
        <strain evidence="2">Aabys</strain>
        <tissue evidence="2">Whole body</tissue>
    </source>
</reference>
<dbReference type="GeneID" id="131802478"/>
<proteinExistence type="predicted"/>
<sequence>MVSHYCGFKASNMGSGSLFTVLTFLILLTTSVSFEYNHLLYRSIRGVKEKPHIPTNTIIIETHISKSSDIRSEKLTETLWRTFIEFEALLENIVQNIAVNVPKISSDTDIFLGKLRNYTIYAVDIFSNKVINTADQLLKGMFEDVEHQLDVVKVEFKNLALSVDEHFEWAVNQLNETLMNNTEEYDWWTAHIKYKLRSVNDSQLYKEGCKVIDEFIQHSNDELQNCCKISMKPLKTLCKDASSLLTESLNIIVDVIDRIQTCLEDSGSYTNYLVPCINVAYDNISNIVIRTIQLRHLIDNMLPIKIIYTKNCFAIVMIDMKRQRDEIETNLFK</sequence>
<dbReference type="RefSeq" id="XP_058978811.1">
    <property type="nucleotide sequence ID" value="XM_059122828.1"/>
</dbReference>
<keyword evidence="1" id="KW-1185">Reference proteome</keyword>
<evidence type="ECO:0000313" key="1">
    <source>
        <dbReference type="Proteomes" id="UP001652621"/>
    </source>
</evidence>
<evidence type="ECO:0000313" key="2">
    <source>
        <dbReference type="RefSeq" id="XP_058978811.1"/>
    </source>
</evidence>